<dbReference type="AlphaFoldDB" id="A0AAF0C409"/>
<sequence>MTQQSPLNEQSPLDDSWLAISQDWQEQPYEKANLDVLVKKTRRRTWWAKFLLAANILATLGILIALIAGLYQDNRQTPTLAYLAFGFVFSVVFVYYEIKIRRSAWQLTDAGPDEALKAAVLGCQSSLQYARLMKWSFYLLIIPANWYAYAMMQLRETFSWKAFVFVNGLLAVMYICSHIYQKKRERELASLNQVSDNN</sequence>
<evidence type="ECO:0000313" key="2">
    <source>
        <dbReference type="EMBL" id="WDE00118.1"/>
    </source>
</evidence>
<keyword evidence="3" id="KW-1185">Reference proteome</keyword>
<dbReference type="Proteomes" id="UP000032568">
    <property type="component" value="Chromosome"/>
</dbReference>
<protein>
    <submittedName>
        <fullName evidence="2">Uncharacterized protein</fullName>
    </submittedName>
</protein>
<evidence type="ECO:0000256" key="1">
    <source>
        <dbReference type="SAM" id="Phobius"/>
    </source>
</evidence>
<gene>
    <name evidence="2" type="ORF">SG35_005540</name>
</gene>
<keyword evidence="1" id="KW-1133">Transmembrane helix</keyword>
<dbReference type="KEGG" id="tact:SG35_005540"/>
<organism evidence="2 3">
    <name type="scientific">Thalassomonas actiniarum</name>
    <dbReference type="NCBI Taxonomy" id="485447"/>
    <lineage>
        <taxon>Bacteria</taxon>
        <taxon>Pseudomonadati</taxon>
        <taxon>Pseudomonadota</taxon>
        <taxon>Gammaproteobacteria</taxon>
        <taxon>Alteromonadales</taxon>
        <taxon>Colwelliaceae</taxon>
        <taxon>Thalassomonas</taxon>
    </lineage>
</organism>
<keyword evidence="1" id="KW-0812">Transmembrane</keyword>
<name>A0AAF0C409_9GAMM</name>
<reference evidence="2 3" key="2">
    <citation type="journal article" date="2022" name="Mar. Drugs">
        <title>Bioassay-Guided Fractionation Leads to the Detection of Cholic Acid Generated by the Rare Thalassomonas sp.</title>
        <authorList>
            <person name="Pheiffer F."/>
            <person name="Schneider Y.K."/>
            <person name="Hansen E.H."/>
            <person name="Andersen J.H."/>
            <person name="Isaksson J."/>
            <person name="Busche T."/>
            <person name="R C."/>
            <person name="Kalinowski J."/>
            <person name="Zyl L.V."/>
            <person name="Trindade M."/>
        </authorList>
    </citation>
    <scope>NUCLEOTIDE SEQUENCE [LARGE SCALE GENOMIC DNA]</scope>
    <source>
        <strain evidence="2 3">A5K-106</strain>
    </source>
</reference>
<feature type="transmembrane region" description="Helical" evidence="1">
    <location>
        <begin position="80"/>
        <end position="98"/>
    </location>
</feature>
<reference evidence="2 3" key="1">
    <citation type="journal article" date="2015" name="Genome Announc.">
        <title>Draft Genome Sequences of Marine Isolates of Thalassomonas viridans and Thalassomonas actiniarum.</title>
        <authorList>
            <person name="Olonade I."/>
            <person name="van Zyl L.J."/>
            <person name="Trindade M."/>
        </authorList>
    </citation>
    <scope>NUCLEOTIDE SEQUENCE [LARGE SCALE GENOMIC DNA]</scope>
    <source>
        <strain evidence="2 3">A5K-106</strain>
    </source>
</reference>
<keyword evidence="1" id="KW-0472">Membrane</keyword>
<feature type="transmembrane region" description="Helical" evidence="1">
    <location>
        <begin position="158"/>
        <end position="176"/>
    </location>
</feature>
<evidence type="ECO:0000313" key="3">
    <source>
        <dbReference type="Proteomes" id="UP000032568"/>
    </source>
</evidence>
<feature type="transmembrane region" description="Helical" evidence="1">
    <location>
        <begin position="46"/>
        <end position="68"/>
    </location>
</feature>
<feature type="transmembrane region" description="Helical" evidence="1">
    <location>
        <begin position="135"/>
        <end position="152"/>
    </location>
</feature>
<accession>A0AAF0C409</accession>
<dbReference type="RefSeq" id="WP_053043131.1">
    <property type="nucleotide sequence ID" value="NZ_CP059735.1"/>
</dbReference>
<proteinExistence type="predicted"/>
<dbReference type="EMBL" id="CP059735">
    <property type="protein sequence ID" value="WDE00118.1"/>
    <property type="molecule type" value="Genomic_DNA"/>
</dbReference>